<evidence type="ECO:0000313" key="4">
    <source>
        <dbReference type="Proteomes" id="UP000276055"/>
    </source>
</evidence>
<dbReference type="PANTHER" id="PTHR48081">
    <property type="entry name" value="AB HYDROLASE SUPERFAMILY PROTEIN C4A8.06C"/>
    <property type="match status" value="1"/>
</dbReference>
<accession>A0A495FNH3</accession>
<dbReference type="EMBL" id="RBIR01000001">
    <property type="protein sequence ID" value="RKR29876.1"/>
    <property type="molecule type" value="Genomic_DNA"/>
</dbReference>
<proteinExistence type="predicted"/>
<organism evidence="3 4">
    <name type="scientific">Arthrobacter oryzae</name>
    <dbReference type="NCBI Taxonomy" id="409290"/>
    <lineage>
        <taxon>Bacteria</taxon>
        <taxon>Bacillati</taxon>
        <taxon>Actinomycetota</taxon>
        <taxon>Actinomycetes</taxon>
        <taxon>Micrococcales</taxon>
        <taxon>Micrococcaceae</taxon>
        <taxon>Arthrobacter</taxon>
    </lineage>
</organism>
<dbReference type="Pfam" id="PF20434">
    <property type="entry name" value="BD-FAE"/>
    <property type="match status" value="1"/>
</dbReference>
<evidence type="ECO:0000256" key="1">
    <source>
        <dbReference type="ARBA" id="ARBA00022801"/>
    </source>
</evidence>
<name>A0A495FNH3_9MICC</name>
<sequence length="296" mass="30899">MTEGRVLSGIEFARAGDDDSRPLLLDLYLPGPGSRAALRPAVVHFHGGGWRMGERSSLGPVLDGFGISAFETLTDAGFVVASADYRLSHEAHFPAQLHDAKAAVRWLRNHAADYNVDPDRIYAWGDSAGGHLASLVGLTAHADGVNAGAAGADAAVAAVAAWYPPTDLGRMAEQSLPAAVARADDPGSREELLLGAVLADQPAKTAAASPISYASAAAPPFFLAHGTGDRFVPHAQSETLAAALEDAGAEVELLLIEGADHMWILPDHNRAAAEKVLAATVSFFLRQSRPPHAQAI</sequence>
<dbReference type="OrthoDB" id="9803828at2"/>
<dbReference type="GO" id="GO:0016787">
    <property type="term" value="F:hydrolase activity"/>
    <property type="evidence" value="ECO:0007669"/>
    <property type="project" value="UniProtKB-KW"/>
</dbReference>
<protein>
    <submittedName>
        <fullName evidence="3">Acetyl esterase/lipase</fullName>
    </submittedName>
</protein>
<evidence type="ECO:0000313" key="3">
    <source>
        <dbReference type="EMBL" id="RKR29876.1"/>
    </source>
</evidence>
<dbReference type="InterPro" id="IPR049492">
    <property type="entry name" value="BD-FAE-like_dom"/>
</dbReference>
<reference evidence="3 4" key="1">
    <citation type="submission" date="2018-10" db="EMBL/GenBank/DDBJ databases">
        <title>Genomic Encyclopedia of Type Strains, Phase IV (KMG-IV): sequencing the most valuable type-strain genomes for metagenomic binning, comparative biology and taxonomic classification.</title>
        <authorList>
            <person name="Goeker M."/>
        </authorList>
    </citation>
    <scope>NUCLEOTIDE SEQUENCE [LARGE SCALE GENOMIC DNA]</scope>
    <source>
        <strain evidence="3 4">DSM 25586</strain>
    </source>
</reference>
<dbReference type="InterPro" id="IPR050300">
    <property type="entry name" value="GDXG_lipolytic_enzyme"/>
</dbReference>
<dbReference type="RefSeq" id="WP_120950017.1">
    <property type="nucleotide sequence ID" value="NZ_RBIR01000001.1"/>
</dbReference>
<dbReference type="InterPro" id="IPR029058">
    <property type="entry name" value="AB_hydrolase_fold"/>
</dbReference>
<dbReference type="SUPFAM" id="SSF53474">
    <property type="entry name" value="alpha/beta-Hydrolases"/>
    <property type="match status" value="1"/>
</dbReference>
<comment type="caution">
    <text evidence="3">The sequence shown here is derived from an EMBL/GenBank/DDBJ whole genome shotgun (WGS) entry which is preliminary data.</text>
</comment>
<dbReference type="AlphaFoldDB" id="A0A495FNH3"/>
<gene>
    <name evidence="3" type="ORF">C8D78_0192</name>
</gene>
<dbReference type="Proteomes" id="UP000276055">
    <property type="component" value="Unassembled WGS sequence"/>
</dbReference>
<dbReference type="PANTHER" id="PTHR48081:SF13">
    <property type="entry name" value="ALPHA_BETA HYDROLASE"/>
    <property type="match status" value="1"/>
</dbReference>
<keyword evidence="1" id="KW-0378">Hydrolase</keyword>
<feature type="domain" description="BD-FAE-like" evidence="2">
    <location>
        <begin position="25"/>
        <end position="244"/>
    </location>
</feature>
<evidence type="ECO:0000259" key="2">
    <source>
        <dbReference type="Pfam" id="PF20434"/>
    </source>
</evidence>
<dbReference type="Gene3D" id="3.40.50.1820">
    <property type="entry name" value="alpha/beta hydrolase"/>
    <property type="match status" value="1"/>
</dbReference>